<sequence length="179" mass="20775">MKGLIKTIWKAKQAISVLTGIGASFLYMKSHWHDNRKPNENDTPKEEPPKITKTNHDFGGVSILFFGDLYQLRSLASHYVFQSSTSPYEAPFLSFWQDKIMCEIDEIMIQKFTEALNRLRTGDQIEEDIQLFQTSKVPKAPFTVQHLFMSNTLVDKFNAVAHQNVATEKKQYTPRFRKR</sequence>
<evidence type="ECO:0000313" key="2">
    <source>
        <dbReference type="Proteomes" id="UP001187531"/>
    </source>
</evidence>
<comment type="caution">
    <text evidence="1">The sequence shown here is derived from an EMBL/GenBank/DDBJ whole genome shotgun (WGS) entry which is preliminary data.</text>
</comment>
<dbReference type="Proteomes" id="UP001187531">
    <property type="component" value="Unassembled WGS sequence"/>
</dbReference>
<proteinExistence type="predicted"/>
<keyword evidence="2" id="KW-1185">Reference proteome</keyword>
<organism evidence="1 2">
    <name type="scientific">Artemia franciscana</name>
    <name type="common">Brine shrimp</name>
    <name type="synonym">Artemia sanfranciscana</name>
    <dbReference type="NCBI Taxonomy" id="6661"/>
    <lineage>
        <taxon>Eukaryota</taxon>
        <taxon>Metazoa</taxon>
        <taxon>Ecdysozoa</taxon>
        <taxon>Arthropoda</taxon>
        <taxon>Crustacea</taxon>
        <taxon>Branchiopoda</taxon>
        <taxon>Anostraca</taxon>
        <taxon>Artemiidae</taxon>
        <taxon>Artemia</taxon>
    </lineage>
</organism>
<reference evidence="1" key="1">
    <citation type="submission" date="2023-07" db="EMBL/GenBank/DDBJ databases">
        <title>Chromosome-level genome assembly of Artemia franciscana.</title>
        <authorList>
            <person name="Jo E."/>
        </authorList>
    </citation>
    <scope>NUCLEOTIDE SEQUENCE</scope>
    <source>
        <tissue evidence="1">Whole body</tissue>
    </source>
</reference>
<gene>
    <name evidence="1" type="ORF">QYM36_005334</name>
</gene>
<protein>
    <submittedName>
        <fullName evidence="1">Uncharacterized protein</fullName>
    </submittedName>
</protein>
<evidence type="ECO:0000313" key="1">
    <source>
        <dbReference type="EMBL" id="KAK2719821.1"/>
    </source>
</evidence>
<name>A0AA88I7M2_ARTSF</name>
<dbReference type="AlphaFoldDB" id="A0AA88I7M2"/>
<dbReference type="EMBL" id="JAVRJZ010000008">
    <property type="protein sequence ID" value="KAK2719821.1"/>
    <property type="molecule type" value="Genomic_DNA"/>
</dbReference>
<accession>A0AA88I7M2</accession>